<protein>
    <submittedName>
        <fullName evidence="1">Uncharacterized protein</fullName>
    </submittedName>
</protein>
<evidence type="ECO:0000313" key="2">
    <source>
        <dbReference type="Proteomes" id="UP000309038"/>
    </source>
</evidence>
<organism evidence="1 2">
    <name type="scientific">Hermanssonia centrifuga</name>
    <dbReference type="NCBI Taxonomy" id="98765"/>
    <lineage>
        <taxon>Eukaryota</taxon>
        <taxon>Fungi</taxon>
        <taxon>Dikarya</taxon>
        <taxon>Basidiomycota</taxon>
        <taxon>Agaricomycotina</taxon>
        <taxon>Agaricomycetes</taxon>
        <taxon>Polyporales</taxon>
        <taxon>Meruliaceae</taxon>
        <taxon>Hermanssonia</taxon>
    </lineage>
</organism>
<sequence>MAHVTVDLANPFTAGLKITGIKSSIKSMGLDLGTIDTSTKFSSNGKSTTTSPDLDMNMNFDPVTLFTLNRALAVEGGESTAQLDGIVALGG</sequence>
<comment type="caution">
    <text evidence="1">The sequence shown here is derived from an EMBL/GenBank/DDBJ whole genome shotgun (WGS) entry which is preliminary data.</text>
</comment>
<name>A0A4S4KCL7_9APHY</name>
<reference evidence="1 2" key="1">
    <citation type="submission" date="2019-02" db="EMBL/GenBank/DDBJ databases">
        <title>Genome sequencing of the rare red list fungi Phlebia centrifuga.</title>
        <authorList>
            <person name="Buettner E."/>
            <person name="Kellner H."/>
        </authorList>
    </citation>
    <scope>NUCLEOTIDE SEQUENCE [LARGE SCALE GENOMIC DNA]</scope>
    <source>
        <strain evidence="1 2">DSM 108282</strain>
    </source>
</reference>
<accession>A0A4S4KCL7</accession>
<dbReference type="AlphaFoldDB" id="A0A4S4KCL7"/>
<evidence type="ECO:0000313" key="1">
    <source>
        <dbReference type="EMBL" id="THG95766.1"/>
    </source>
</evidence>
<gene>
    <name evidence="1" type="ORF">EW026_g5950</name>
</gene>
<dbReference type="Proteomes" id="UP000309038">
    <property type="component" value="Unassembled WGS sequence"/>
</dbReference>
<dbReference type="EMBL" id="SGPJ01000290">
    <property type="protein sequence ID" value="THG95766.1"/>
    <property type="molecule type" value="Genomic_DNA"/>
</dbReference>
<keyword evidence="2" id="KW-1185">Reference proteome</keyword>
<proteinExistence type="predicted"/>